<proteinExistence type="inferred from homology"/>
<dbReference type="PANTHER" id="PTHR12471">
    <property type="entry name" value="VACUOLAR ATP SYNTHASE SUBUNIT S1"/>
    <property type="match status" value="1"/>
</dbReference>
<feature type="transmembrane region" description="Helical" evidence="6">
    <location>
        <begin position="33"/>
        <end position="54"/>
    </location>
</feature>
<keyword evidence="4 6" id="KW-1133">Transmembrane helix</keyword>
<dbReference type="GeneID" id="116951282"/>
<feature type="transmembrane region" description="Helical" evidence="6">
    <location>
        <begin position="457"/>
        <end position="480"/>
    </location>
</feature>
<dbReference type="Pfam" id="PF20520">
    <property type="entry name" value="Ac45-VOA1_TM"/>
    <property type="match status" value="1"/>
</dbReference>
<comment type="similarity">
    <text evidence="2">Belongs to the vacuolar ATPase subunit S1 family.</text>
</comment>
<keyword evidence="5 6" id="KW-0472">Membrane</keyword>
<keyword evidence="3 6" id="KW-0812">Transmembrane</keyword>
<evidence type="ECO:0000256" key="4">
    <source>
        <dbReference type="ARBA" id="ARBA00022989"/>
    </source>
</evidence>
<dbReference type="GO" id="GO:0001671">
    <property type="term" value="F:ATPase activator activity"/>
    <property type="evidence" value="ECO:0007669"/>
    <property type="project" value="TreeGrafter"/>
</dbReference>
<name>A0AAJ7TZ72_PETMA</name>
<evidence type="ECO:0000313" key="10">
    <source>
        <dbReference type="RefSeq" id="XP_032825691.1"/>
    </source>
</evidence>
<reference evidence="10" key="1">
    <citation type="submission" date="2025-08" db="UniProtKB">
        <authorList>
            <consortium name="RefSeq"/>
        </authorList>
    </citation>
    <scope>IDENTIFICATION</scope>
    <source>
        <tissue evidence="10">Sperm</tissue>
    </source>
</reference>
<evidence type="ECO:0000313" key="9">
    <source>
        <dbReference type="Proteomes" id="UP001318040"/>
    </source>
</evidence>
<keyword evidence="9" id="KW-1185">Reference proteome</keyword>
<evidence type="ECO:0000256" key="6">
    <source>
        <dbReference type="SAM" id="Phobius"/>
    </source>
</evidence>
<organism evidence="9 10">
    <name type="scientific">Petromyzon marinus</name>
    <name type="common">Sea lamprey</name>
    <dbReference type="NCBI Taxonomy" id="7757"/>
    <lineage>
        <taxon>Eukaryota</taxon>
        <taxon>Metazoa</taxon>
        <taxon>Chordata</taxon>
        <taxon>Craniata</taxon>
        <taxon>Vertebrata</taxon>
        <taxon>Cyclostomata</taxon>
        <taxon>Hyperoartia</taxon>
        <taxon>Petromyzontiformes</taxon>
        <taxon>Petromyzontidae</taxon>
        <taxon>Petromyzon</taxon>
    </lineage>
</organism>
<dbReference type="GO" id="GO:0033176">
    <property type="term" value="C:proton-transporting V-type ATPase complex"/>
    <property type="evidence" value="ECO:0007669"/>
    <property type="project" value="TreeGrafter"/>
</dbReference>
<accession>A0AAJ7TZ72</accession>
<dbReference type="InterPro" id="IPR008388">
    <property type="entry name" value="Ac45_acc_su"/>
</dbReference>
<dbReference type="PANTHER" id="PTHR12471:SF7">
    <property type="entry name" value="V-TYPE PROTON ATPASE SUBUNIT S1"/>
    <property type="match status" value="1"/>
</dbReference>
<gene>
    <name evidence="10" type="primary">ATP6AP1</name>
</gene>
<dbReference type="InterPro" id="IPR046755">
    <property type="entry name" value="VAS1_LD"/>
</dbReference>
<feature type="domain" description="V-type proton ATPase subunit S1/VOA1 transmembrane" evidence="8">
    <location>
        <begin position="452"/>
        <end position="490"/>
    </location>
</feature>
<feature type="domain" description="V-type proton ATPase subunit S1 luminal" evidence="7">
    <location>
        <begin position="287"/>
        <end position="437"/>
    </location>
</feature>
<dbReference type="GO" id="GO:0098588">
    <property type="term" value="C:bounding membrane of organelle"/>
    <property type="evidence" value="ECO:0007669"/>
    <property type="project" value="UniProtKB-ARBA"/>
</dbReference>
<evidence type="ECO:0000259" key="7">
    <source>
        <dbReference type="Pfam" id="PF05827"/>
    </source>
</evidence>
<sequence>MARVVNAPRDRHRALRAICKATLDAMEAAVRSFLRLGGAVAVALLAAMSVAAAVDQVPVLLWTSDASLWGPATSPHSGHIVTAKELHGYLKPALQMPDKNLVLFLQDKLSVDDFTHYGRADGDNAFSNIQRALASAPSSLVLPSVDWRSAGDLPAFLRDRLAAGRSVRELRLGRSPSQEPILDPTRPNLLLVNLPRTRSPDVASPKEALERNDEIIREVTEQLNKSGFPFTAIYTASRPSRVIREIYQAAAGTGRKLMQAASSASSALSPAAVALYPPVTFKNKTSDCIFMWASRVMLRIGQVSYDATEATFNGQVDTSASSCSPDNATLSLQFSKSRTPTLPVQRLTIRFSMSNRLYPVSAERWFTLDKVAVAYANSSAGAAGAEFNVSSVYAPAIYSYRCQVVSTSPDSGARLVPVSPISAHVHVSLKDFQIQAFNVRDGKFAYASDCASFFTPAVWMGLVVGFILLLVLTYGVHMVLQLKTMDRFDDPKGPTISVPQTD</sequence>
<evidence type="ECO:0000256" key="1">
    <source>
        <dbReference type="ARBA" id="ARBA00004167"/>
    </source>
</evidence>
<dbReference type="FunFam" id="2.40.160.110:FF:000003">
    <property type="entry name" value="ATPase H+ transporting accessory protein 1"/>
    <property type="match status" value="1"/>
</dbReference>
<dbReference type="KEGG" id="pmrn:116951282"/>
<evidence type="ECO:0000256" key="3">
    <source>
        <dbReference type="ARBA" id="ARBA00022692"/>
    </source>
</evidence>
<evidence type="ECO:0000256" key="5">
    <source>
        <dbReference type="ARBA" id="ARBA00023136"/>
    </source>
</evidence>
<dbReference type="Proteomes" id="UP001318040">
    <property type="component" value="Chromosome 42"/>
</dbReference>
<dbReference type="InterPro" id="IPR046756">
    <property type="entry name" value="VAS1/VOA1_TM"/>
</dbReference>
<dbReference type="CTD" id="537"/>
<evidence type="ECO:0000256" key="2">
    <source>
        <dbReference type="ARBA" id="ARBA00009037"/>
    </source>
</evidence>
<dbReference type="RefSeq" id="XP_032825691.1">
    <property type="nucleotide sequence ID" value="XM_032969800.1"/>
</dbReference>
<comment type="subcellular location">
    <subcellularLocation>
        <location evidence="1">Membrane</location>
        <topology evidence="1">Single-pass membrane protein</topology>
    </subcellularLocation>
</comment>
<dbReference type="GO" id="GO:0012505">
    <property type="term" value="C:endomembrane system"/>
    <property type="evidence" value="ECO:0007669"/>
    <property type="project" value="UniProtKB-ARBA"/>
</dbReference>
<dbReference type="AlphaFoldDB" id="A0AAJ7TZ72"/>
<dbReference type="GO" id="GO:0030641">
    <property type="term" value="P:regulation of cellular pH"/>
    <property type="evidence" value="ECO:0007669"/>
    <property type="project" value="TreeGrafter"/>
</dbReference>
<evidence type="ECO:0000259" key="8">
    <source>
        <dbReference type="Pfam" id="PF20520"/>
    </source>
</evidence>
<dbReference type="Pfam" id="PF05827">
    <property type="entry name" value="VAS1_LD"/>
    <property type="match status" value="1"/>
</dbReference>
<protein>
    <submittedName>
        <fullName evidence="10">V-type proton ATPase subunit S1</fullName>
    </submittedName>
</protein>
<dbReference type="Gene3D" id="2.40.160.110">
    <property type="match status" value="1"/>
</dbReference>
<dbReference type="GO" id="GO:0030659">
    <property type="term" value="C:cytoplasmic vesicle membrane"/>
    <property type="evidence" value="ECO:0007669"/>
    <property type="project" value="UniProtKB-ARBA"/>
</dbReference>